<dbReference type="STRING" id="353152.Q5CWP4"/>
<organism evidence="2 3">
    <name type="scientific">Cryptosporidium parvum (strain Iowa II)</name>
    <dbReference type="NCBI Taxonomy" id="353152"/>
    <lineage>
        <taxon>Eukaryota</taxon>
        <taxon>Sar</taxon>
        <taxon>Alveolata</taxon>
        <taxon>Apicomplexa</taxon>
        <taxon>Conoidasida</taxon>
        <taxon>Coccidia</taxon>
        <taxon>Eucoccidiorida</taxon>
        <taxon>Eimeriorina</taxon>
        <taxon>Cryptosporidiidae</taxon>
        <taxon>Cryptosporidium</taxon>
    </lineage>
</organism>
<keyword evidence="1" id="KW-0732">Signal</keyword>
<dbReference type="Proteomes" id="UP000006726">
    <property type="component" value="Chromosome 6"/>
</dbReference>
<dbReference type="OrthoDB" id="340803at2759"/>
<dbReference type="OMA" id="MIINDEY"/>
<evidence type="ECO:0000256" key="1">
    <source>
        <dbReference type="SAM" id="SignalP"/>
    </source>
</evidence>
<dbReference type="KEGG" id="cpv:cgd6_4280"/>
<feature type="chain" id="PRO_5004255033" evidence="1">
    <location>
        <begin position="28"/>
        <end position="456"/>
    </location>
</feature>
<sequence>MNKHRNFLRKLCSGPILLLIILSLSNSTEVDKAINFKENLQSKESTFSTGLRIPNYNNHSEICRLCGCDSTKNVNVEGFKSFTCSNCNKSKIQEGDCILQGAINDSNNNKTELVHGLETSVFGDYRSLFFGKSDFLTSRSYRNNLLARIFEPEFTWENFSHGSIKDNCKIYRDENDDFEHFKLSFTYTLHGDRNCTRLLLHFVNKHTGSTLYKNLSPFKEIESDYDLNSLMVFRHDDIKVRVDSLEKVNLHQEFNITSYDSPPKFLFSSEQQEWVPVSLRNQEIIVNPKIIHERLLIIFQLINSQSSTPSCKMDNVKVEVVVQCKSVAFPPNPKYNKDFVQDKLKKMHSKYDDKIFKLFLQKFEEKLMHVLGSIPNALLTTNSNKLITNTPLSNFSIPCKEAIYLGDIPKLMTKFNYTSKFNELANSGSYSTSTPTFEDVDENKLFNDIEAALNTN</sequence>
<proteinExistence type="predicted"/>
<gene>
    <name evidence="2" type="ORF">cgd6_4280</name>
</gene>
<comment type="caution">
    <text evidence="2">The sequence shown here is derived from an EMBL/GenBank/DDBJ whole genome shotgun (WGS) entry which is preliminary data.</text>
</comment>
<dbReference type="RefSeq" id="XP_627760.1">
    <property type="nucleotide sequence ID" value="XM_627760.1"/>
</dbReference>
<dbReference type="AlphaFoldDB" id="Q5CWP4"/>
<name>Q5CWP4_CRYPI</name>
<evidence type="ECO:0000313" key="2">
    <source>
        <dbReference type="EMBL" id="EAK90027.1"/>
    </source>
</evidence>
<dbReference type="EMBL" id="AAEE01000002">
    <property type="protein sequence ID" value="EAK90027.1"/>
    <property type="molecule type" value="Genomic_DNA"/>
</dbReference>
<evidence type="ECO:0000313" key="3">
    <source>
        <dbReference type="Proteomes" id="UP000006726"/>
    </source>
</evidence>
<feature type="signal peptide" evidence="1">
    <location>
        <begin position="1"/>
        <end position="27"/>
    </location>
</feature>
<protein>
    <submittedName>
        <fullName evidence="2">Uncharacterized protein</fullName>
    </submittedName>
</protein>
<keyword evidence="3" id="KW-1185">Reference proteome</keyword>
<dbReference type="GeneID" id="3375772"/>
<accession>Q5CWP4</accession>
<dbReference type="InParanoid" id="Q5CWP4"/>
<reference evidence="2 3" key="1">
    <citation type="journal article" date="2004" name="Science">
        <title>Complete genome sequence of the apicomplexan, Cryptosporidium parvum.</title>
        <authorList>
            <person name="Abrahamsen M.S."/>
            <person name="Templeton T.J."/>
            <person name="Enomoto S."/>
            <person name="Abrahante J.E."/>
            <person name="Zhu G."/>
            <person name="Lancto C.A."/>
            <person name="Deng M."/>
            <person name="Liu C."/>
            <person name="Widmer G."/>
            <person name="Tzipori S."/>
            <person name="Buck G.A."/>
            <person name="Xu P."/>
            <person name="Bankier A.T."/>
            <person name="Dear P.H."/>
            <person name="Konfortov B.A."/>
            <person name="Spriggs H.F."/>
            <person name="Iyer L."/>
            <person name="Anantharaman V."/>
            <person name="Aravind L."/>
            <person name="Kapur V."/>
        </authorList>
    </citation>
    <scope>NUCLEOTIDE SEQUENCE [LARGE SCALE GENOMIC DNA]</scope>
    <source>
        <strain evidence="3">Iowa II</strain>
    </source>
</reference>
<dbReference type="VEuPathDB" id="CryptoDB:cgd6_4280"/>